<sequence>MKMMKSDTTEEAVKALFAISALIRNNVNGQNLFYQEAGDTMLQEVLSNSNLDIRLHKKSLFLIADLAESQLENENQLRFPFLVIDCY</sequence>
<organism evidence="1">
    <name type="scientific">Solanum chacoense</name>
    <name type="common">Chaco potato</name>
    <dbReference type="NCBI Taxonomy" id="4108"/>
    <lineage>
        <taxon>Eukaryota</taxon>
        <taxon>Viridiplantae</taxon>
        <taxon>Streptophyta</taxon>
        <taxon>Embryophyta</taxon>
        <taxon>Tracheophyta</taxon>
        <taxon>Spermatophyta</taxon>
        <taxon>Magnoliopsida</taxon>
        <taxon>eudicotyledons</taxon>
        <taxon>Gunneridae</taxon>
        <taxon>Pentapetalae</taxon>
        <taxon>asterids</taxon>
        <taxon>lamiids</taxon>
        <taxon>Solanales</taxon>
        <taxon>Solanaceae</taxon>
        <taxon>Solanoideae</taxon>
        <taxon>Solaneae</taxon>
        <taxon>Solanum</taxon>
    </lineage>
</organism>
<reference evidence="1" key="1">
    <citation type="submission" date="2015-12" db="EMBL/GenBank/DDBJ databases">
        <title>Gene expression during late stages of embryo sac development: a critical building block for successful pollen-pistil interactions.</title>
        <authorList>
            <person name="Liu Y."/>
            <person name="Joly V."/>
            <person name="Sabar M."/>
            <person name="Matton D.P."/>
        </authorList>
    </citation>
    <scope>NUCLEOTIDE SEQUENCE</scope>
</reference>
<dbReference type="InterPro" id="IPR011989">
    <property type="entry name" value="ARM-like"/>
</dbReference>
<protein>
    <submittedName>
        <fullName evidence="1">Putative ovule protein</fullName>
    </submittedName>
</protein>
<dbReference type="GO" id="GO:0000774">
    <property type="term" value="F:adenyl-nucleotide exchange factor activity"/>
    <property type="evidence" value="ECO:0007669"/>
    <property type="project" value="TreeGrafter"/>
</dbReference>
<dbReference type="PANTHER" id="PTHR19316">
    <property type="entry name" value="PROTEIN FOLDING REGULATOR"/>
    <property type="match status" value="1"/>
</dbReference>
<dbReference type="Gene3D" id="1.25.10.10">
    <property type="entry name" value="Leucine-rich Repeat Variant"/>
    <property type="match status" value="1"/>
</dbReference>
<dbReference type="PANTHER" id="PTHR19316:SF32">
    <property type="entry name" value="ARM REPEAT SUPERFAMILY PROTEIN"/>
    <property type="match status" value="1"/>
</dbReference>
<dbReference type="GO" id="GO:0005783">
    <property type="term" value="C:endoplasmic reticulum"/>
    <property type="evidence" value="ECO:0007669"/>
    <property type="project" value="TreeGrafter"/>
</dbReference>
<dbReference type="AlphaFoldDB" id="A0A0V0HMR2"/>
<dbReference type="EMBL" id="GEDG01017841">
    <property type="protein sequence ID" value="JAP21306.1"/>
    <property type="molecule type" value="Transcribed_RNA"/>
</dbReference>
<evidence type="ECO:0000313" key="1">
    <source>
        <dbReference type="EMBL" id="JAP21306.1"/>
    </source>
</evidence>
<accession>A0A0V0HMR2</accession>
<name>A0A0V0HMR2_SOLCH</name>
<proteinExistence type="predicted"/>
<dbReference type="InterPro" id="IPR050693">
    <property type="entry name" value="Hsp70_NEF-Inhibitors"/>
</dbReference>